<feature type="compositionally biased region" description="Low complexity" evidence="6">
    <location>
        <begin position="241"/>
        <end position="251"/>
    </location>
</feature>
<feature type="domain" description="MARVEL" evidence="8">
    <location>
        <begin position="98"/>
        <end position="219"/>
    </location>
</feature>
<dbReference type="InterPro" id="IPR050578">
    <property type="entry name" value="MARVEL-CKLF_proteins"/>
</dbReference>
<feature type="transmembrane region" description="Helical" evidence="7">
    <location>
        <begin position="192"/>
        <end position="214"/>
    </location>
</feature>
<feature type="compositionally biased region" description="Basic residues" evidence="6">
    <location>
        <begin position="255"/>
        <end position="300"/>
    </location>
</feature>
<reference evidence="9" key="2">
    <citation type="submission" date="2025-08" db="UniProtKB">
        <authorList>
            <consortium name="Ensembl"/>
        </authorList>
    </citation>
    <scope>IDENTIFICATION</scope>
</reference>
<evidence type="ECO:0000256" key="4">
    <source>
        <dbReference type="ARBA" id="ARBA00023136"/>
    </source>
</evidence>
<keyword evidence="2 5" id="KW-0812">Transmembrane</keyword>
<feature type="transmembrane region" description="Helical" evidence="7">
    <location>
        <begin position="129"/>
        <end position="151"/>
    </location>
</feature>
<keyword evidence="3 7" id="KW-1133">Transmembrane helix</keyword>
<keyword evidence="4 5" id="KW-0472">Membrane</keyword>
<feature type="compositionally biased region" description="Polar residues" evidence="6">
    <location>
        <begin position="318"/>
        <end position="327"/>
    </location>
</feature>
<dbReference type="GO" id="GO:0016020">
    <property type="term" value="C:membrane"/>
    <property type="evidence" value="ECO:0007669"/>
    <property type="project" value="UniProtKB-SubCell"/>
</dbReference>
<feature type="transmembrane region" description="Helical" evidence="7">
    <location>
        <begin position="77"/>
        <end position="99"/>
    </location>
</feature>
<evidence type="ECO:0000313" key="10">
    <source>
        <dbReference type="Proteomes" id="UP000694387"/>
    </source>
</evidence>
<dbReference type="Ensembl" id="ENSEAST00005048541.1">
    <property type="protein sequence ID" value="ENSEASP00005040884.1"/>
    <property type="gene ID" value="ENSEASG00005010877.2"/>
</dbReference>
<gene>
    <name evidence="9" type="primary">LOC106839570</name>
</gene>
<evidence type="ECO:0000256" key="6">
    <source>
        <dbReference type="SAM" id="MobiDB-lite"/>
    </source>
</evidence>
<dbReference type="PANTHER" id="PTHR22776:SF43">
    <property type="entry name" value="CKLF-LIKE MARVEL TRANSMEMBRANE DOMAIN-CONTAINING PROTEIN 1"/>
    <property type="match status" value="1"/>
</dbReference>
<evidence type="ECO:0000256" key="5">
    <source>
        <dbReference type="PROSITE-ProRule" id="PRU00581"/>
    </source>
</evidence>
<reference evidence="9" key="3">
    <citation type="submission" date="2025-09" db="UniProtKB">
        <authorList>
            <consortium name="Ensembl"/>
        </authorList>
    </citation>
    <scope>IDENTIFICATION</scope>
</reference>
<evidence type="ECO:0000313" key="9">
    <source>
        <dbReference type="Ensembl" id="ENSEASP00005040884.1"/>
    </source>
</evidence>
<feature type="transmembrane region" description="Helical" evidence="7">
    <location>
        <begin position="21"/>
        <end position="39"/>
    </location>
</feature>
<keyword evidence="10" id="KW-1185">Reference proteome</keyword>
<evidence type="ECO:0000256" key="7">
    <source>
        <dbReference type="SAM" id="Phobius"/>
    </source>
</evidence>
<protein>
    <recommendedName>
        <fullName evidence="8">MARVEL domain-containing protein</fullName>
    </recommendedName>
</protein>
<accession>A0A9L0IUV6</accession>
<name>A0A9L0IUV6_EQUAS</name>
<feature type="transmembrane region" description="Helical" evidence="7">
    <location>
        <begin position="45"/>
        <end position="65"/>
    </location>
</feature>
<dbReference type="Proteomes" id="UP000694387">
    <property type="component" value="Chromosome 28"/>
</dbReference>
<evidence type="ECO:0000259" key="8">
    <source>
        <dbReference type="PROSITE" id="PS51225"/>
    </source>
</evidence>
<evidence type="ECO:0000256" key="3">
    <source>
        <dbReference type="ARBA" id="ARBA00022989"/>
    </source>
</evidence>
<evidence type="ECO:0000256" key="2">
    <source>
        <dbReference type="ARBA" id="ARBA00022692"/>
    </source>
</evidence>
<feature type="transmembrane region" description="Helical" evidence="7">
    <location>
        <begin position="163"/>
        <end position="183"/>
    </location>
</feature>
<dbReference type="InterPro" id="IPR008253">
    <property type="entry name" value="Marvel"/>
</dbReference>
<evidence type="ECO:0000256" key="1">
    <source>
        <dbReference type="ARBA" id="ARBA00004141"/>
    </source>
</evidence>
<feature type="compositionally biased region" description="Low complexity" evidence="6">
    <location>
        <begin position="301"/>
        <end position="310"/>
    </location>
</feature>
<dbReference type="PANTHER" id="PTHR22776">
    <property type="entry name" value="MARVEL-CONTAINING POTENTIAL LIPID RAFT-ASSOCIATED PROTEIN"/>
    <property type="match status" value="1"/>
</dbReference>
<organism evidence="9 10">
    <name type="scientific">Equus asinus</name>
    <name type="common">Donkey</name>
    <name type="synonym">Equus africanus asinus</name>
    <dbReference type="NCBI Taxonomy" id="9793"/>
    <lineage>
        <taxon>Eukaryota</taxon>
        <taxon>Metazoa</taxon>
        <taxon>Chordata</taxon>
        <taxon>Craniata</taxon>
        <taxon>Vertebrata</taxon>
        <taxon>Euteleostomi</taxon>
        <taxon>Mammalia</taxon>
        <taxon>Eutheria</taxon>
        <taxon>Laurasiatheria</taxon>
        <taxon>Perissodactyla</taxon>
        <taxon>Equidae</taxon>
        <taxon>Equus</taxon>
    </lineage>
</organism>
<sequence>MQPVKLKSKHRSFCFSVKGHVKMLRLALTVTSMTFFILAQAPEPYIVITGFEVTVIFFFIILYMLRLDRVIDCLFWPLLDIINSLVTAVFMIVISVLALMPETTTFTVLGGGLLIGALACFITAKAHEWYIAVTILEILIVLFFILSYMLTLHHLLTYLDWPLLDLINTCISAVFLSIVAVLAMQEKERRHLFYLGGILCLTAVLMTVIDGILVTKMIRNILKKFLGFSTETKPVPALADSKAPPKTTKPAPSKPPKKASSKAPKRAASKAPKRASSKAPKRAASKAPKRASSKAPKRVSSKAPSQASSKAPKRVSSKAPTQAPSQT</sequence>
<dbReference type="AlphaFoldDB" id="A0A9L0IUV6"/>
<proteinExistence type="predicted"/>
<comment type="subcellular location">
    <subcellularLocation>
        <location evidence="1">Membrane</location>
        <topology evidence="1">Multi-pass membrane protein</topology>
    </subcellularLocation>
</comment>
<feature type="region of interest" description="Disordered" evidence="6">
    <location>
        <begin position="237"/>
        <end position="327"/>
    </location>
</feature>
<dbReference type="PROSITE" id="PS51225">
    <property type="entry name" value="MARVEL"/>
    <property type="match status" value="1"/>
</dbReference>
<feature type="transmembrane region" description="Helical" evidence="7">
    <location>
        <begin position="105"/>
        <end position="122"/>
    </location>
</feature>
<reference evidence="9 10" key="1">
    <citation type="journal article" date="2020" name="Nat. Commun.">
        <title>Donkey genomes provide new insights into domestication and selection for coat color.</title>
        <authorList>
            <person name="Wang"/>
            <person name="C."/>
            <person name="Li"/>
            <person name="H."/>
            <person name="Guo"/>
            <person name="Y."/>
            <person name="Huang"/>
            <person name="J."/>
            <person name="Sun"/>
            <person name="Y."/>
            <person name="Min"/>
            <person name="J."/>
            <person name="Wang"/>
            <person name="J."/>
            <person name="Fang"/>
            <person name="X."/>
            <person name="Zhao"/>
            <person name="Z."/>
            <person name="Wang"/>
            <person name="S."/>
            <person name="Zhang"/>
            <person name="Y."/>
            <person name="Liu"/>
            <person name="Q."/>
            <person name="Jiang"/>
            <person name="Q."/>
            <person name="Wang"/>
            <person name="X."/>
            <person name="Guo"/>
            <person name="Y."/>
            <person name="Yang"/>
            <person name="C."/>
            <person name="Wang"/>
            <person name="Y."/>
            <person name="Tian"/>
            <person name="F."/>
            <person name="Zhuang"/>
            <person name="G."/>
            <person name="Fan"/>
            <person name="Y."/>
            <person name="Gao"/>
            <person name="Q."/>
            <person name="Li"/>
            <person name="Y."/>
            <person name="Ju"/>
            <person name="Z."/>
            <person name="Li"/>
            <person name="J."/>
            <person name="Li"/>
            <person name="R."/>
            <person name="Hou"/>
            <person name="M."/>
            <person name="Yang"/>
            <person name="G."/>
            <person name="Liu"/>
            <person name="G."/>
            <person name="Liu"/>
            <person name="W."/>
            <person name="Guo"/>
            <person name="J."/>
            <person name="Pan"/>
            <person name="S."/>
            <person name="Fan"/>
            <person name="G."/>
            <person name="Zhang"/>
            <person name="W."/>
            <person name="Zhang"/>
            <person name="R."/>
            <person name="Yu"/>
            <person name="J."/>
            <person name="Zhang"/>
            <person name="X."/>
            <person name="Yin"/>
            <person name="Q."/>
            <person name="Ji"/>
            <person name="C."/>
            <person name="Jin"/>
            <person name="Y."/>
            <person name="Yue"/>
            <person name="G."/>
            <person name="Liu"/>
            <person name="M."/>
            <person name="Xu"/>
            <person name="J."/>
            <person name="Liu"/>
            <person name="S."/>
            <person name="Jordana"/>
            <person name="J."/>
            <person name="Noce"/>
            <person name="A."/>
            <person name="Amills"/>
            <person name="M."/>
            <person name="Wu"/>
            <person name="D.D."/>
            <person name="Li"/>
            <person name="S."/>
            <person name="Zhou"/>
            <person name="X. and Zhong"/>
            <person name="J."/>
        </authorList>
    </citation>
    <scope>NUCLEOTIDE SEQUENCE [LARGE SCALE GENOMIC DNA]</scope>
</reference>
<dbReference type="GeneTree" id="ENSGT00940000162264"/>